<reference evidence="1 2" key="1">
    <citation type="journal article" date="2018" name="Mol. Biol. Evol.">
        <title>Broad Genomic Sampling Reveals a Smut Pathogenic Ancestry of the Fungal Clade Ustilaginomycotina.</title>
        <authorList>
            <person name="Kijpornyongpan T."/>
            <person name="Mondo S.J."/>
            <person name="Barry K."/>
            <person name="Sandor L."/>
            <person name="Lee J."/>
            <person name="Lipzen A."/>
            <person name="Pangilinan J."/>
            <person name="LaButti K."/>
            <person name="Hainaut M."/>
            <person name="Henrissat B."/>
            <person name="Grigoriev I.V."/>
            <person name="Spatafora J.W."/>
            <person name="Aime M.C."/>
        </authorList>
    </citation>
    <scope>NUCLEOTIDE SEQUENCE [LARGE SCALE GENOMIC DNA]</scope>
    <source>
        <strain evidence="1 2">SA 807</strain>
    </source>
</reference>
<evidence type="ECO:0000313" key="1">
    <source>
        <dbReference type="EMBL" id="PWN51775.1"/>
    </source>
</evidence>
<accession>A0ACD0P106</accession>
<dbReference type="Proteomes" id="UP000245626">
    <property type="component" value="Unassembled WGS sequence"/>
</dbReference>
<keyword evidence="2" id="KW-1185">Reference proteome</keyword>
<organism evidence="1 2">
    <name type="scientific">Violaceomyces palustris</name>
    <dbReference type="NCBI Taxonomy" id="1673888"/>
    <lineage>
        <taxon>Eukaryota</taxon>
        <taxon>Fungi</taxon>
        <taxon>Dikarya</taxon>
        <taxon>Basidiomycota</taxon>
        <taxon>Ustilaginomycotina</taxon>
        <taxon>Ustilaginomycetes</taxon>
        <taxon>Violaceomycetales</taxon>
        <taxon>Violaceomycetaceae</taxon>
        <taxon>Violaceomyces</taxon>
    </lineage>
</organism>
<dbReference type="EMBL" id="KZ819818">
    <property type="protein sequence ID" value="PWN51775.1"/>
    <property type="molecule type" value="Genomic_DNA"/>
</dbReference>
<sequence>MKCNFLFKGLLPILLILFMDSSVSNSSKLNHVRRDGAHGRISSRIQEIELSKRQGSSHHDDTREGNKSPLAGTTNGFSRKPVSFAASGSGGHSRGRTGASQAGTGVNSATSCLTNAGFSLVTSEHLKPWSTRYTVVESTVQVTPKDVNEIKSILKCSVDSSARVSALGGGHSLSAYAYGGYQPTSNDPFPNENQFVPHDLIVVSMENFKTIKYDEGTKLVQVGGGVTVSELAVFLNQKKLHIPHPLGAHIGVAGSAMGGGWGTTGRMFGFTMDLVEQIQYILADGSVKVANERENPELLYAFKGAGSSFGIVTDVWLKPVKAPEDKVTSWTITYSESTGSRSRKRSGPKKRQTGQGGGGEGGGRSPPGNGAGGHSGGGGGGGSGGRGGTGSSWTSSSSPSTDLTAAFGPGTDESVIQPFVKLYLAWSEFGKQADPRLSMRFFPLKGMFGYFYGTKEEMSRVISGFHLPSGFTLNVEKEVDFWQSEQDITRGIAEASKEDPVNPRNFYSNAAALQTDGIPSEPELTKSITKLFTSFQELLKKQDQVTGMYIDLVGGEKSAVSKTKDGESSWSHSKITQIVRSDVANKDPTKKIDYVVKSTLDLLYFTDMDKFKLRGYPNYRTDYLDIDGRWQQALYPDSYSKLQEIKKKYDPEEIFTSNPESINNVQGSISSIGSSQWHSPPHGHD</sequence>
<evidence type="ECO:0000313" key="2">
    <source>
        <dbReference type="Proteomes" id="UP000245626"/>
    </source>
</evidence>
<protein>
    <submittedName>
        <fullName evidence="1">Uncharacterized protein</fullName>
    </submittedName>
</protein>
<gene>
    <name evidence="1" type="ORF">IE53DRAFT_37054</name>
</gene>
<name>A0ACD0P106_9BASI</name>
<proteinExistence type="predicted"/>